<gene>
    <name evidence="11" type="ORF">WISP_08904</name>
</gene>
<comment type="caution">
    <text evidence="11">The sequence shown here is derived from an EMBL/GenBank/DDBJ whole genome shotgun (WGS) entry which is preliminary data.</text>
</comment>
<evidence type="ECO:0000256" key="7">
    <source>
        <dbReference type="ARBA" id="ARBA00023224"/>
    </source>
</evidence>
<keyword evidence="2" id="KW-0716">Sensory transduction</keyword>
<proteinExistence type="inferred from homology"/>
<evidence type="ECO:0000256" key="2">
    <source>
        <dbReference type="ARBA" id="ARBA00022606"/>
    </source>
</evidence>
<feature type="transmembrane region" description="Helical" evidence="9">
    <location>
        <begin position="238"/>
        <end position="262"/>
    </location>
</feature>
<evidence type="ECO:0000256" key="4">
    <source>
        <dbReference type="ARBA" id="ARBA00022725"/>
    </source>
</evidence>
<comment type="subcellular location">
    <subcellularLocation>
        <location evidence="1">Membrane</location>
        <topology evidence="1">Multi-pass membrane protein</topology>
    </subcellularLocation>
</comment>
<dbReference type="PROSITE" id="PS50262">
    <property type="entry name" value="G_PROTEIN_RECEP_F1_2"/>
    <property type="match status" value="2"/>
</dbReference>
<reference evidence="11" key="1">
    <citation type="submission" date="2019-10" db="EMBL/GenBank/DDBJ databases">
        <authorList>
            <person name="Soares A.E.R."/>
            <person name="Aleixo A."/>
            <person name="Schneider P."/>
            <person name="Miyaki C.Y."/>
            <person name="Schneider M.P."/>
            <person name="Mello C."/>
            <person name="Vasconcelos A.T.R."/>
        </authorList>
    </citation>
    <scope>NUCLEOTIDE SEQUENCE</scope>
    <source>
        <tissue evidence="11">Muscle</tissue>
    </source>
</reference>
<dbReference type="PANTHER" id="PTHR26450:SF156">
    <property type="entry name" value="OLFACTORY RECEPTOR 52R1"/>
    <property type="match status" value="1"/>
</dbReference>
<keyword evidence="6 9" id="KW-0472">Membrane</keyword>
<evidence type="ECO:0000256" key="3">
    <source>
        <dbReference type="ARBA" id="ARBA00022692"/>
    </source>
</evidence>
<accession>A0ABQ9DXV5</accession>
<feature type="transmembrane region" description="Helical" evidence="9">
    <location>
        <begin position="94"/>
        <end position="121"/>
    </location>
</feature>
<dbReference type="SUPFAM" id="SSF81321">
    <property type="entry name" value="Family A G protein-coupled receptor-like"/>
    <property type="match status" value="2"/>
</dbReference>
<feature type="transmembrane region" description="Helical" evidence="9">
    <location>
        <begin position="596"/>
        <end position="617"/>
    </location>
</feature>
<evidence type="ECO:0000256" key="9">
    <source>
        <dbReference type="SAM" id="Phobius"/>
    </source>
</evidence>
<dbReference type="CDD" id="cd15951">
    <property type="entry name" value="7tmA_OR52R_52L-like"/>
    <property type="match status" value="1"/>
</dbReference>
<organism evidence="11 12">
    <name type="scientific">Willisornis vidua</name>
    <name type="common">Xingu scale-backed antbird</name>
    <dbReference type="NCBI Taxonomy" id="1566151"/>
    <lineage>
        <taxon>Eukaryota</taxon>
        <taxon>Metazoa</taxon>
        <taxon>Chordata</taxon>
        <taxon>Craniata</taxon>
        <taxon>Vertebrata</taxon>
        <taxon>Euteleostomi</taxon>
        <taxon>Archelosauria</taxon>
        <taxon>Archosauria</taxon>
        <taxon>Dinosauria</taxon>
        <taxon>Saurischia</taxon>
        <taxon>Theropoda</taxon>
        <taxon>Coelurosauria</taxon>
        <taxon>Aves</taxon>
        <taxon>Neognathae</taxon>
        <taxon>Neoaves</taxon>
        <taxon>Telluraves</taxon>
        <taxon>Australaves</taxon>
        <taxon>Passeriformes</taxon>
        <taxon>Thamnophilidae</taxon>
        <taxon>Willisornis</taxon>
    </lineage>
</organism>
<evidence type="ECO:0000256" key="1">
    <source>
        <dbReference type="ARBA" id="ARBA00004141"/>
    </source>
</evidence>
<dbReference type="InterPro" id="IPR050402">
    <property type="entry name" value="OR51/52/56-like"/>
</dbReference>
<comment type="similarity">
    <text evidence="8">Belongs to the G-protein coupled receptor 1 family.</text>
</comment>
<dbReference type="InterPro" id="IPR017452">
    <property type="entry name" value="GPCR_Rhodpsn_7TM"/>
</dbReference>
<dbReference type="PRINTS" id="PR00245">
    <property type="entry name" value="OLFACTORYR"/>
</dbReference>
<keyword evidence="4" id="KW-0552">Olfaction</keyword>
<keyword evidence="12" id="KW-1185">Reference proteome</keyword>
<feature type="transmembrane region" description="Helical" evidence="9">
    <location>
        <begin position="203"/>
        <end position="226"/>
    </location>
</feature>
<evidence type="ECO:0000256" key="8">
    <source>
        <dbReference type="RuleBase" id="RU000688"/>
    </source>
</evidence>
<evidence type="ECO:0000259" key="10">
    <source>
        <dbReference type="PROSITE" id="PS50262"/>
    </source>
</evidence>
<dbReference type="EMBL" id="WHWB01032017">
    <property type="protein sequence ID" value="KAJ7427211.1"/>
    <property type="molecule type" value="Genomic_DNA"/>
</dbReference>
<dbReference type="InterPro" id="IPR000725">
    <property type="entry name" value="Olfact_rcpt"/>
</dbReference>
<evidence type="ECO:0000256" key="6">
    <source>
        <dbReference type="ARBA" id="ARBA00023136"/>
    </source>
</evidence>
<keyword evidence="8" id="KW-0297">G-protein coupled receptor</keyword>
<name>A0ABQ9DXV5_9PASS</name>
<evidence type="ECO:0000256" key="5">
    <source>
        <dbReference type="ARBA" id="ARBA00022989"/>
    </source>
</evidence>
<dbReference type="PANTHER" id="PTHR26450">
    <property type="entry name" value="OLFACTORY RECEPTOR 56B1-RELATED"/>
    <property type="match status" value="1"/>
</dbReference>
<dbReference type="Pfam" id="PF13853">
    <property type="entry name" value="7tm_4"/>
    <property type="match status" value="2"/>
</dbReference>
<feature type="transmembrane region" description="Helical" evidence="9">
    <location>
        <begin position="465"/>
        <end position="489"/>
    </location>
</feature>
<feature type="transmembrane region" description="Helical" evidence="9">
    <location>
        <begin position="61"/>
        <end position="88"/>
    </location>
</feature>
<dbReference type="Gene3D" id="1.20.1070.10">
    <property type="entry name" value="Rhodopsin 7-helix transmembrane proteins"/>
    <property type="match status" value="2"/>
</dbReference>
<keyword evidence="5 9" id="KW-1133">Transmembrane helix</keyword>
<keyword evidence="3 8" id="KW-0812">Transmembrane</keyword>
<dbReference type="PRINTS" id="PR00237">
    <property type="entry name" value="GPCRRHODOPSN"/>
</dbReference>
<dbReference type="PROSITE" id="PS00237">
    <property type="entry name" value="G_PROTEIN_RECEP_F1_1"/>
    <property type="match status" value="2"/>
</dbReference>
<protein>
    <recommendedName>
        <fullName evidence="10">G-protein coupled receptors family 1 profile domain-containing protein</fullName>
    </recommendedName>
</protein>
<dbReference type="Proteomes" id="UP001145742">
    <property type="component" value="Unassembled WGS sequence"/>
</dbReference>
<feature type="transmembrane region" description="Helical" evidence="9">
    <location>
        <begin position="350"/>
        <end position="373"/>
    </location>
</feature>
<sequence>MPFANGSEERPSFVLATLPGLEAAQGWLAALLCGAYVLALTGNCAVLLAVRLERSLHAPMYLFLCMLAAIDLALSSSTVPRVLCFYWFGSREIGFGACLLQMFLIHALSAVESTVLLAMALDRYVAICHPLRHAAILTNAATAKIGLAAMARGVLFFLPLPLLLLPLPFCGSRALSHSFCLHQDVMNLACANTTPSMVYGLTAILLVMGLDAVLICLSYILILKAVLRLGAWQERLKVFGTCVAHICVVLAFYVPLIGLSVVHRFGRDLAPLVHVTMGNIYILVPAVLNPIIYGVRTKQIQRRILSLLHDTKALGAGKSQEGFMSLNSTACSRPPYFLLAGIPGLEEEQFWIAFPFCIMYGIALLGNLTLLMVIRAEPTLHEPMFLFVAMLAFIDLVISTSTLPKMLGIFWLDWREIGFPSCLTQMFFIHTFASVESGVLMAMALDRYVAICCPLWHSSILSGRVVGALGSLVLGRGVLLVAPTCLLLHRRHFCQHPLIPDSYCEHMALVKLVCGDTRVNVIYALFVTFVMGVMDLVLISVSYALILREVARLPSQEARTKTFSTCISHVCVLLAFYTPILFTIFTFAFGQGVPQHVHILVANLYLLVPPTLNPIVYGVRTKKLWDRVVILFQHKGT</sequence>
<feature type="transmembrane region" description="Helical" evidence="9">
    <location>
        <begin position="27"/>
        <end position="49"/>
    </location>
</feature>
<keyword evidence="8" id="KW-0675">Receptor</keyword>
<feature type="transmembrane region" description="Helical" evidence="9">
    <location>
        <begin position="385"/>
        <end position="403"/>
    </location>
</feature>
<feature type="transmembrane region" description="Helical" evidence="9">
    <location>
        <begin position="521"/>
        <end position="546"/>
    </location>
</feature>
<keyword evidence="7 8" id="KW-0807">Transducer</keyword>
<feature type="domain" description="G-protein coupled receptors family 1 profile" evidence="10">
    <location>
        <begin position="366"/>
        <end position="617"/>
    </location>
</feature>
<evidence type="ECO:0000313" key="11">
    <source>
        <dbReference type="EMBL" id="KAJ7427211.1"/>
    </source>
</evidence>
<feature type="domain" description="G-protein coupled receptors family 1 profile" evidence="10">
    <location>
        <begin position="42"/>
        <end position="293"/>
    </location>
</feature>
<dbReference type="CDD" id="cd15222">
    <property type="entry name" value="7tmA_OR51-like"/>
    <property type="match status" value="1"/>
</dbReference>
<dbReference type="InterPro" id="IPR000276">
    <property type="entry name" value="GPCR_Rhodpsn"/>
</dbReference>
<feature type="transmembrane region" description="Helical" evidence="9">
    <location>
        <begin position="567"/>
        <end position="590"/>
    </location>
</feature>
<evidence type="ECO:0000313" key="12">
    <source>
        <dbReference type="Proteomes" id="UP001145742"/>
    </source>
</evidence>